<feature type="region of interest" description="Disordered" evidence="1">
    <location>
        <begin position="1"/>
        <end position="40"/>
    </location>
</feature>
<protein>
    <submittedName>
        <fullName evidence="2">Uncharacterized protein</fullName>
    </submittedName>
</protein>
<dbReference type="AlphaFoldDB" id="A0A6J4RQK7"/>
<proteinExistence type="predicted"/>
<dbReference type="EMBL" id="CADCVO010000114">
    <property type="protein sequence ID" value="CAA9475364.1"/>
    <property type="molecule type" value="Genomic_DNA"/>
</dbReference>
<feature type="compositionally biased region" description="Basic and acidic residues" evidence="1">
    <location>
        <begin position="1"/>
        <end position="20"/>
    </location>
</feature>
<evidence type="ECO:0000256" key="1">
    <source>
        <dbReference type="SAM" id="MobiDB-lite"/>
    </source>
</evidence>
<organism evidence="2">
    <name type="scientific">uncultured Solirubrobacteraceae bacterium</name>
    <dbReference type="NCBI Taxonomy" id="1162706"/>
    <lineage>
        <taxon>Bacteria</taxon>
        <taxon>Bacillati</taxon>
        <taxon>Actinomycetota</taxon>
        <taxon>Thermoleophilia</taxon>
        <taxon>Solirubrobacterales</taxon>
        <taxon>Solirubrobacteraceae</taxon>
        <taxon>environmental samples</taxon>
    </lineage>
</organism>
<reference evidence="2" key="1">
    <citation type="submission" date="2020-02" db="EMBL/GenBank/DDBJ databases">
        <authorList>
            <person name="Meier V. D."/>
        </authorList>
    </citation>
    <scope>NUCLEOTIDE SEQUENCE</scope>
    <source>
        <strain evidence="2">AVDCRST_MAG13</strain>
    </source>
</reference>
<feature type="non-terminal residue" evidence="2">
    <location>
        <position position="1"/>
    </location>
</feature>
<gene>
    <name evidence="2" type="ORF">AVDCRST_MAG13-773</name>
</gene>
<sequence length="40" mass="4378">WSAERRSGAFETARGARREASVAPGWPRTAAPRARKQAPN</sequence>
<name>A0A6J4RQK7_9ACTN</name>
<evidence type="ECO:0000313" key="2">
    <source>
        <dbReference type="EMBL" id="CAA9475364.1"/>
    </source>
</evidence>
<accession>A0A6J4RQK7</accession>
<feature type="non-terminal residue" evidence="2">
    <location>
        <position position="40"/>
    </location>
</feature>